<feature type="region of interest" description="Disordered" evidence="3">
    <location>
        <begin position="2151"/>
        <end position="2190"/>
    </location>
</feature>
<accession>A0A1Y3DN30</accession>
<sequence length="2795" mass="322932">MERETSKCNDSPGGSWPQQGRSISAKNPARSQTKKTEKDSPIIFEHEKERNKSLRNYYKKIEKYGNRKNGFGQNKEEVIDVDFQKGTTLKMGNPWNSVEAKTMNGNHINIDKVRRDHTIYNSIGDMYRAVYEHKYPKGRHPLVFSRHVSVPNMVMNDSNHLIGTNEKSRRLCYNSNLCFSRHFFKGGNTNLNLSRGYTNWGERTKRILPHRDRFMWREPVVDGVPTNSANIINGAGRIRDENHHTVLCQVDSPRMNTCGASSNAVSCRAGVPRSIYGIHHADHADVDDNGTDVNFFFQKFLRESRARRSHFAQMKEEQQRERGCAQRMEGNTHCVVTAHPLRTTHPSSRGDILDLKMRGTMANHVVDMDPSPFAPMHRDIQQKTRLQCCAKRLLNKHANEEAFHIMEKKTHDKNMGMLDCQNRICTPLRISPHFAYVESAHIRKDTLGTNKIIVFPTRNKRRKVEMNDTSHRKQCDEHPIISDLCKGCYEGREFPLREEGNIRKKVEMERHLRAHPSLGSFHVVNQNVHDNYLGIQVQMENGREKMQCGKNKCTVRWSPPAMPGGEVASPSKWDHQTEDNRKGTDVYCDRINNQNEGCKKNVHLGKIVQNWRDKLPAVSEILPKHNKEETNEDECSLVRKETEKTLKGDNKFYQNCGLFRNFVFSFKNPHRGGEKEGKSEKGAEAEKGEKIDKGATMEKTPKKYKKMKNEKHSLPSSQAQYKKFEEKYFSEDQISSDFQWREVDGTISSHAQDFLFFDEEDLQMVSLDVLDHSAVSISSSGSSDDTSGGKPCHFSRKGRNQVRQSRNDGEHNNTLLKNQQEKLTSQNEQKIYTKERNNKIERNNSSTHKRDASHGSHPSSADTVTNRGNVKQVTNGEKYHHGVRQGEKAQGKKNKYVIMYAKIMNISYEYGADVLKQFSHPAVNLFNTNKTHIVKKKEKNRREVYAYIDGEEEFGAVHQVGHSVKHAVEKKMTDEMVEKMAQEMAEELVHELGTPGEKRKRKYTKKQEDPETKKKKFISHKIKRHLLCINARIVIKEWYIDYGTSASITPYIYVVSENDNRYKLDRVHDKYYSTFTNVRLKFEVTTRIVKSLQAYPNITYKELVGHLTLYECISKKMRKAKEGLIEREDLMSPTWNQRTNRGGKPKRKKKKQEKQETKYGMTGERCPWDSCGEDDLASWRIHPNDCYPLLDEELSKMEEPCEKKKKEKKRKEKKKKEEPPIVSVSLSEYSGTGVHTMPDGTISKKCTWGAPYAVYKCNSKVIIRLYKFIKNEMKILTQGFNVKCLLCTPFMKILAQKFKFENKKNQQMKKLTRVCSLSVNNQVCSDALLDCHENGELDSSAKKMARFYLIRSFVERQKGNADKYESSCGCTEQAKTEEKEELGRQHVPLGAGEIDLSSVCPHGGRTTQRESPASVEKNTLGCHNQERQSAEGENHTTKNESKYALKSSFEGMQVPTKYCTCDTPREISSPLDLINPLKHESVLKIWVFLWTYKQMTDSKITVSQLNEELVQRKSTFSKEMTGQIILQRILSNEQLYKSENLVSGLQNICGEKKHITLDGVTSGQRHNSCIDEMMRVILLVLYRSLRIDRNRRSCSMVNKQNGTFRNVGSGTNPSSYDIFDHLEDPTLCEILNFPIMKFFTRGERKRRSENNISGEEKIFPWNGSRDNEGMKGKDPPKENSQTEQKNNRTCSTRGKVIEGEYSPEEDKEEKKECAHMNNTDEDIQAIRKNNNHKTIIRSDDHPLNLILYKRDVKNNSYGKILLDVLTERNEKKKLFDLCGDMRLLDHLTWPLYLKKCLFMLLYVMNHSFLVEYDDREESEEEDSSELTPNGQNYPSGEMNLSCRRCVSSIDNDNYDENEKIERKTISECCRELQDVKMKRYILSWVPNEDDNFDRETSCRNDMLAILDFLCEENATFEMLSTNQKMDLLSFFINAIKCSTVERERENGEEEHLKKVNRSVALEKNMEGTSRSALNKIPSTDIPTNGTPSNGKSEVNKEREDIRSNHSDEERSYVEEVGKYFNVKVHLLGKDRHCNKYYIFGEILGCTDCIYVESVNECGPVHEPPPNESPDRIKNPHEEGHITSTPNNHFPGDLNPPKGRTQIGYIEGVDNITRFVELFSPSSVEETELKRKLVQLKKALVTTCQVVQVENPSEESASMKNPTNGNIYIEGEKKNSNRGSSRGENQSAQEEVNLSTNIQYKNCKKCREVRKQEKRKEVAEQGDKCPIVKENIGNKHRDVYRSGEGESQKNIRKSPSDSEKIMLDQILCVMEKLLYFVKKTKMVLNECIQEKFGKLVDNFILMTIRIFVKDKLRNNLSLIFIDFVDVMENIETFFFQHPYCFFLKKRWRKELRKLWENDMQFLKCLFRRGLKDINVLDVVPTLCFYFNYFVTYGLKEKAIHMYRKYGLTGMVSELEDLGGGATTAQRKLQTLRKVRSMLKGSLGVAAKGSREDIQGDTEVCPENCFQDENISDVLSDICELLPYKVDGRYIYFKEGHLKHMEILFNKNLFFSEGNNLEKINTTEIVEVRDIKMFLIPKGDLWKLGNWKEGASSGENVECTQNGNPKEMSTDLSEIIRTDQTKENGLGEEAQTRYSLNGKEELSNETNRSATYHTDYYILREGLLKIKEAVERKKWGPPNKYNTLYLKPMEQYTKVLEAQMCSSFLSPNFGTFVDVKSEVMREVGTGENKIRGAPSVHCKKQEETFVYVCQLHCVIYPRDDLEEGSEEYMRQIQEPYVLCERYIYAQWKFLTLNLCFTENMHTIFYIFPLSRSALSSPCWSTPMCTQGWMTEGTSNAE</sequence>
<evidence type="ECO:0000256" key="2">
    <source>
        <dbReference type="ARBA" id="ARBA00023242"/>
    </source>
</evidence>
<dbReference type="VEuPathDB" id="PlasmoDB:PKNOH_S110104500"/>
<feature type="region of interest" description="Disordered" evidence="3">
    <location>
        <begin position="561"/>
        <end position="580"/>
    </location>
</feature>
<dbReference type="InterPro" id="IPR022702">
    <property type="entry name" value="Cytosine_MeTrfase1_RFD"/>
</dbReference>
<feature type="region of interest" description="Disordered" evidence="3">
    <location>
        <begin position="1398"/>
        <end position="1440"/>
    </location>
</feature>
<feature type="region of interest" description="Disordered" evidence="3">
    <location>
        <begin position="670"/>
        <end position="717"/>
    </location>
</feature>
<feature type="compositionally biased region" description="Low complexity" evidence="3">
    <location>
        <begin position="776"/>
        <end position="789"/>
    </location>
</feature>
<evidence type="ECO:0008006" key="8">
    <source>
        <dbReference type="Google" id="ProtNLM"/>
    </source>
</evidence>
<evidence type="ECO:0000313" key="6">
    <source>
        <dbReference type="EMBL" id="OTN65589.1"/>
    </source>
</evidence>
<dbReference type="GO" id="GO:0005634">
    <property type="term" value="C:nucleus"/>
    <property type="evidence" value="ECO:0007669"/>
    <property type="project" value="UniProtKB-SubCell"/>
</dbReference>
<feature type="compositionally biased region" description="Basic and acidic residues" evidence="3">
    <location>
        <begin position="671"/>
        <end position="701"/>
    </location>
</feature>
<name>A0A1Y3DN30_PLAKN</name>
<comment type="subcellular location">
    <subcellularLocation>
        <location evidence="1">Nucleus</location>
    </subcellularLocation>
</comment>
<feature type="domain" description="RFTS" evidence="4">
    <location>
        <begin position="1004"/>
        <end position="1107"/>
    </location>
</feature>
<feature type="region of interest" description="Disordered" evidence="3">
    <location>
        <begin position="1644"/>
        <end position="1693"/>
    </location>
</feature>
<feature type="compositionally biased region" description="Polar residues" evidence="3">
    <location>
        <begin position="2176"/>
        <end position="2190"/>
    </location>
</feature>
<feature type="compositionally biased region" description="Basic and acidic residues" evidence="3">
    <location>
        <begin position="831"/>
        <end position="854"/>
    </location>
</feature>
<feature type="compositionally biased region" description="Polar residues" evidence="3">
    <location>
        <begin position="812"/>
        <end position="830"/>
    </location>
</feature>
<proteinExistence type="predicted"/>
<dbReference type="EMBL" id="NETL01000025">
    <property type="protein sequence ID" value="OTN65589.1"/>
    <property type="molecule type" value="Genomic_DNA"/>
</dbReference>
<feature type="compositionally biased region" description="Polar residues" evidence="3">
    <location>
        <begin position="16"/>
        <end position="31"/>
    </location>
</feature>
<feature type="compositionally biased region" description="Basic and acidic residues" evidence="3">
    <location>
        <begin position="1993"/>
        <end position="2009"/>
    </location>
</feature>
<feature type="compositionally biased region" description="Basic residues" evidence="3">
    <location>
        <begin position="1205"/>
        <end position="1214"/>
    </location>
</feature>
<feature type="region of interest" description="Disordered" evidence="3">
    <location>
        <begin position="1130"/>
        <end position="1161"/>
    </location>
</feature>
<dbReference type="InterPro" id="IPR028941">
    <property type="entry name" value="WHIM2_dom"/>
</dbReference>
<dbReference type="Pfam" id="PF12047">
    <property type="entry name" value="DNMT1-RFD"/>
    <property type="match status" value="1"/>
</dbReference>
<dbReference type="PANTHER" id="PTHR37999:SF2">
    <property type="entry name" value="MUCIN-17"/>
    <property type="match status" value="1"/>
</dbReference>
<dbReference type="eggNOG" id="ENOG502STK4">
    <property type="taxonomic scope" value="Eukaryota"/>
</dbReference>
<feature type="compositionally biased region" description="Polar residues" evidence="3">
    <location>
        <begin position="1678"/>
        <end position="1692"/>
    </location>
</feature>
<dbReference type="PANTHER" id="PTHR37999">
    <property type="entry name" value="MUCIN-17"/>
    <property type="match status" value="1"/>
</dbReference>
<evidence type="ECO:0000256" key="1">
    <source>
        <dbReference type="ARBA" id="ARBA00004123"/>
    </source>
</evidence>
<feature type="compositionally biased region" description="Basic and acidic residues" evidence="3">
    <location>
        <begin position="34"/>
        <end position="43"/>
    </location>
</feature>
<feature type="region of interest" description="Disordered" evidence="3">
    <location>
        <begin position="776"/>
        <end position="868"/>
    </location>
</feature>
<evidence type="ECO:0000259" key="5">
    <source>
        <dbReference type="Pfam" id="PF15613"/>
    </source>
</evidence>
<feature type="compositionally biased region" description="Polar residues" evidence="3">
    <location>
        <begin position="856"/>
        <end position="868"/>
    </location>
</feature>
<dbReference type="OrthoDB" id="340714at2759"/>
<evidence type="ECO:0000256" key="3">
    <source>
        <dbReference type="SAM" id="MobiDB-lite"/>
    </source>
</evidence>
<feature type="region of interest" description="Disordered" evidence="3">
    <location>
        <begin position="1200"/>
        <end position="1219"/>
    </location>
</feature>
<dbReference type="Pfam" id="PF15613">
    <property type="entry name" value="WSD"/>
    <property type="match status" value="1"/>
</dbReference>
<gene>
    <name evidence="6" type="ORF">PKNOH_S110104500</name>
</gene>
<feature type="region of interest" description="Disordered" evidence="3">
    <location>
        <begin position="989"/>
        <end position="1014"/>
    </location>
</feature>
<dbReference type="VEuPathDB" id="PlasmoDB:PKNH_1233600"/>
<evidence type="ECO:0000313" key="7">
    <source>
        <dbReference type="Proteomes" id="UP000195012"/>
    </source>
</evidence>
<reference evidence="6 7" key="1">
    <citation type="submission" date="2017-05" db="EMBL/GenBank/DDBJ databases">
        <title>PacBio assembly of a Plasmodium knowlesi genome sequence with Hi-C correction and manual annotation of the SICAvar gene family.</title>
        <authorList>
            <person name="Lapp S.A."/>
            <person name="Geraldo J.A."/>
            <person name="Chien J.-T."/>
            <person name="Ay F."/>
            <person name="Pakala S.B."/>
            <person name="Batugedara G."/>
            <person name="Humphrey J.C."/>
            <person name="Debarry J.D."/>
            <person name="Le Roch K.G."/>
            <person name="Galinski M.R."/>
            <person name="Kissinger J.C."/>
        </authorList>
    </citation>
    <scope>NUCLEOTIDE SEQUENCE [LARGE SCALE GENOMIC DNA]</scope>
    <source>
        <strain evidence="7">Malayan Strain Pk1 (A+)</strain>
    </source>
</reference>
<feature type="compositionally biased region" description="Polar residues" evidence="3">
    <location>
        <begin position="1966"/>
        <end position="1992"/>
    </location>
</feature>
<comment type="caution">
    <text evidence="6">The sequence shown here is derived from an EMBL/GenBank/DDBJ whole genome shotgun (WGS) entry which is preliminary data.</text>
</comment>
<feature type="compositionally biased region" description="Basic and acidic residues" evidence="3">
    <location>
        <begin position="1644"/>
        <end position="1658"/>
    </location>
</feature>
<feature type="region of interest" description="Disordered" evidence="3">
    <location>
        <begin position="1"/>
        <end position="43"/>
    </location>
</feature>
<feature type="compositionally biased region" description="Basic and acidic residues" evidence="3">
    <location>
        <begin position="1665"/>
        <end position="1677"/>
    </location>
</feature>
<keyword evidence="2" id="KW-0539">Nucleus</keyword>
<feature type="compositionally biased region" description="Basic residues" evidence="3">
    <location>
        <begin position="1141"/>
        <end position="1152"/>
    </location>
</feature>
<feature type="domain" description="WHIM2" evidence="5">
    <location>
        <begin position="2024"/>
        <end position="2134"/>
    </location>
</feature>
<evidence type="ECO:0000259" key="4">
    <source>
        <dbReference type="Pfam" id="PF12047"/>
    </source>
</evidence>
<feature type="compositionally biased region" description="Polar residues" evidence="3">
    <location>
        <begin position="2151"/>
        <end position="2165"/>
    </location>
</feature>
<feature type="compositionally biased region" description="Basic and acidic residues" evidence="3">
    <location>
        <begin position="1424"/>
        <end position="1440"/>
    </location>
</feature>
<dbReference type="Proteomes" id="UP000195012">
    <property type="component" value="Unassembled WGS sequence"/>
</dbReference>
<protein>
    <recommendedName>
        <fullName evidence="8">Chloroquine resistance marker protein</fullName>
    </recommendedName>
</protein>
<dbReference type="InterPro" id="IPR053311">
    <property type="entry name" value="Mucosal_Integrity_Assoc"/>
</dbReference>
<organism evidence="6 7">
    <name type="scientific">Plasmodium knowlesi</name>
    <dbReference type="NCBI Taxonomy" id="5850"/>
    <lineage>
        <taxon>Eukaryota</taxon>
        <taxon>Sar</taxon>
        <taxon>Alveolata</taxon>
        <taxon>Apicomplexa</taxon>
        <taxon>Aconoidasida</taxon>
        <taxon>Haemosporida</taxon>
        <taxon>Plasmodiidae</taxon>
        <taxon>Plasmodium</taxon>
        <taxon>Plasmodium (Plasmodium)</taxon>
    </lineage>
</organism>
<feature type="region of interest" description="Disordered" evidence="3">
    <location>
        <begin position="1965"/>
        <end position="2009"/>
    </location>
</feature>